<dbReference type="Gene3D" id="1.10.530.10">
    <property type="match status" value="1"/>
</dbReference>
<comment type="caution">
    <text evidence="5">The sequence shown here is derived from an EMBL/GenBank/DDBJ whole genome shotgun (WGS) entry which is preliminary data.</text>
</comment>
<dbReference type="CDD" id="cd00118">
    <property type="entry name" value="LysM"/>
    <property type="match status" value="2"/>
</dbReference>
<dbReference type="EMBL" id="PNIN01000059">
    <property type="protein sequence ID" value="PMP70020.1"/>
    <property type="molecule type" value="Genomic_DNA"/>
</dbReference>
<evidence type="ECO:0000313" key="6">
    <source>
        <dbReference type="Proteomes" id="UP000242881"/>
    </source>
</evidence>
<reference evidence="5 6" key="1">
    <citation type="submission" date="2018-01" db="EMBL/GenBank/DDBJ databases">
        <title>Metagenomic assembled genomes from two thermal pools in the Uzon Caldera, Kamchatka, Russia.</title>
        <authorList>
            <person name="Wilkins L."/>
            <person name="Ettinger C."/>
        </authorList>
    </citation>
    <scope>NUCLEOTIDE SEQUENCE [LARGE SCALE GENOMIC DNA]</scope>
    <source>
        <strain evidence="5">ZAV-05</strain>
    </source>
</reference>
<dbReference type="PANTHER" id="PTHR37423:SF2">
    <property type="entry name" value="MEMBRANE-BOUND LYTIC MUREIN TRANSGLYCOSYLASE C"/>
    <property type="match status" value="1"/>
</dbReference>
<dbReference type="Gene3D" id="3.10.350.10">
    <property type="entry name" value="LysM domain"/>
    <property type="match status" value="2"/>
</dbReference>
<feature type="domain" description="LysM" evidence="4">
    <location>
        <begin position="465"/>
        <end position="514"/>
    </location>
</feature>
<dbReference type="PROSITE" id="PS00922">
    <property type="entry name" value="TRANSGLYCOSYLASE"/>
    <property type="match status" value="1"/>
</dbReference>
<dbReference type="CDD" id="cd16894">
    <property type="entry name" value="MltD-like"/>
    <property type="match status" value="1"/>
</dbReference>
<evidence type="ECO:0000256" key="1">
    <source>
        <dbReference type="ARBA" id="ARBA00007734"/>
    </source>
</evidence>
<feature type="chain" id="PRO_5014332174" evidence="3">
    <location>
        <begin position="18"/>
        <end position="579"/>
    </location>
</feature>
<dbReference type="GO" id="GO:0000270">
    <property type="term" value="P:peptidoglycan metabolic process"/>
    <property type="evidence" value="ECO:0007669"/>
    <property type="project" value="InterPro"/>
</dbReference>
<evidence type="ECO:0000259" key="4">
    <source>
        <dbReference type="PROSITE" id="PS51782"/>
    </source>
</evidence>
<dbReference type="RefSeq" id="WP_424605411.1">
    <property type="nucleotide sequence ID" value="NZ_JBNAVA010000004.1"/>
</dbReference>
<feature type="domain" description="LysM" evidence="4">
    <location>
        <begin position="535"/>
        <end position="579"/>
    </location>
</feature>
<dbReference type="Pfam" id="PF01476">
    <property type="entry name" value="LysM"/>
    <property type="match status" value="3"/>
</dbReference>
<dbReference type="GO" id="GO:0008933">
    <property type="term" value="F:peptidoglycan lytic transglycosylase activity"/>
    <property type="evidence" value="ECO:0007669"/>
    <property type="project" value="InterPro"/>
</dbReference>
<dbReference type="InterPro" id="IPR018392">
    <property type="entry name" value="LysM"/>
</dbReference>
<organism evidence="5 6">
    <name type="scientific">Calditerrivibrio nitroreducens</name>
    <dbReference type="NCBI Taxonomy" id="477976"/>
    <lineage>
        <taxon>Bacteria</taxon>
        <taxon>Pseudomonadati</taxon>
        <taxon>Deferribacterota</taxon>
        <taxon>Deferribacteres</taxon>
        <taxon>Deferribacterales</taxon>
        <taxon>Calditerrivibrionaceae</taxon>
    </lineage>
</organism>
<dbReference type="PANTHER" id="PTHR37423">
    <property type="entry name" value="SOLUBLE LYTIC MUREIN TRANSGLYCOSYLASE-RELATED"/>
    <property type="match status" value="1"/>
</dbReference>
<sequence>MKKIVMLLLSISLLGCAGLSKPGSVSNQNTSTKPLETKNFDIQNIKISSPHYIYSPEIRTTATVDLLNTEENNPKVAVSSNKDNKQEKPKQDSVNLSKVYKPDFDTSFLFQDNKKLNLHYNTLDNITETFNVPVTINDRVKKYIERFTTTSRNTMQRWINNSFKYLFYVKDLFQSYGLPTDLSYLPLAESGFDPVVRSRAGAVGMWQFMESTGRLYGLKINYWVDERKDFEKSTDAAARHLKDLYEKFNDWSLALAAYNAGAGRIQKAIDKFNTEDYFELSSYKHLTEETKDYVPKYTALMIIHKNLMEYGFDYPDIQPIVYEKVKLDYPVNLYILSKLTGIELNNIMELNPSLRRWITPPSDTFELKIPVGYKDKVLAVLNSYSPEELLQVRIFTPAKKTRVVDIAKKFKTSPDRIMAMNGFKKPIVRAGFPVIIPSENGNVVIDTKKLENMTAISDKPEIETISYKVKKGDTFAKIANRYKTTAKAIQSHNRITKLKVGMDIEIPIKNSSKTASKSNIKQKTAKNTPTKQKFITYKVQKGDTIYKLASKYDTNPDLIIKLNNIKSLKQGQKIKIPKS</sequence>
<feature type="signal peptide" evidence="3">
    <location>
        <begin position="1"/>
        <end position="17"/>
    </location>
</feature>
<dbReference type="InterPro" id="IPR000189">
    <property type="entry name" value="Transglyc_AS"/>
</dbReference>
<name>A0A2J6WI41_9BACT</name>
<feature type="compositionally biased region" description="Basic and acidic residues" evidence="2">
    <location>
        <begin position="82"/>
        <end position="91"/>
    </location>
</feature>
<keyword evidence="3" id="KW-0732">Signal</keyword>
<evidence type="ECO:0000313" key="5">
    <source>
        <dbReference type="EMBL" id="PMP70020.1"/>
    </source>
</evidence>
<dbReference type="Proteomes" id="UP000242881">
    <property type="component" value="Unassembled WGS sequence"/>
</dbReference>
<dbReference type="InterPro" id="IPR036779">
    <property type="entry name" value="LysM_dom_sf"/>
</dbReference>
<dbReference type="InterPro" id="IPR023346">
    <property type="entry name" value="Lysozyme-like_dom_sf"/>
</dbReference>
<dbReference type="SUPFAM" id="SSF53955">
    <property type="entry name" value="Lysozyme-like"/>
    <property type="match status" value="1"/>
</dbReference>
<dbReference type="PROSITE" id="PS51257">
    <property type="entry name" value="PROKAR_LIPOPROTEIN"/>
    <property type="match status" value="1"/>
</dbReference>
<dbReference type="SMART" id="SM00257">
    <property type="entry name" value="LysM"/>
    <property type="match status" value="3"/>
</dbReference>
<dbReference type="AlphaFoldDB" id="A0A2J6WI41"/>
<dbReference type="Pfam" id="PF01464">
    <property type="entry name" value="SLT"/>
    <property type="match status" value="1"/>
</dbReference>
<gene>
    <name evidence="5" type="ORF">C0187_06110</name>
</gene>
<dbReference type="GO" id="GO:0016020">
    <property type="term" value="C:membrane"/>
    <property type="evidence" value="ECO:0007669"/>
    <property type="project" value="InterPro"/>
</dbReference>
<dbReference type="InterPro" id="IPR008258">
    <property type="entry name" value="Transglycosylase_SLT_dom_1"/>
</dbReference>
<dbReference type="SUPFAM" id="SSF54106">
    <property type="entry name" value="LysM domain"/>
    <property type="match status" value="2"/>
</dbReference>
<evidence type="ECO:0000256" key="2">
    <source>
        <dbReference type="SAM" id="MobiDB-lite"/>
    </source>
</evidence>
<evidence type="ECO:0000256" key="3">
    <source>
        <dbReference type="SAM" id="SignalP"/>
    </source>
</evidence>
<dbReference type="PROSITE" id="PS51782">
    <property type="entry name" value="LYSM"/>
    <property type="match status" value="2"/>
</dbReference>
<protein>
    <submittedName>
        <fullName evidence="5">Lytic transglycosylase</fullName>
    </submittedName>
</protein>
<comment type="similarity">
    <text evidence="1">Belongs to the transglycosylase Slt family.</text>
</comment>
<proteinExistence type="inferred from homology"/>
<accession>A0A2J6WI41</accession>
<feature type="region of interest" description="Disordered" evidence="2">
    <location>
        <begin position="74"/>
        <end position="94"/>
    </location>
</feature>